<gene>
    <name evidence="1" type="ORF">CBER1_09893</name>
</gene>
<reference evidence="2" key="1">
    <citation type="journal article" date="2017" name="bioRxiv">
        <title>Conservation of a gene cluster reveals novel cercosporin biosynthetic mechanisms and extends production to the genus Colletotrichum.</title>
        <authorList>
            <person name="de Jonge R."/>
            <person name="Ebert M.K."/>
            <person name="Huitt-Roehl C.R."/>
            <person name="Pal P."/>
            <person name="Suttle J.C."/>
            <person name="Spanner R.E."/>
            <person name="Neubauer J.D."/>
            <person name="Jurick W.M.II."/>
            <person name="Stott K.A."/>
            <person name="Secor G.A."/>
            <person name="Thomma B.P.H.J."/>
            <person name="Van de Peer Y."/>
            <person name="Townsend C.A."/>
            <person name="Bolton M.D."/>
        </authorList>
    </citation>
    <scope>NUCLEOTIDE SEQUENCE [LARGE SCALE GENOMIC DNA]</scope>
    <source>
        <strain evidence="2">CBS538.71</strain>
    </source>
</reference>
<comment type="caution">
    <text evidence="1">The sequence shown here is derived from an EMBL/GenBank/DDBJ whole genome shotgun (WGS) entry which is preliminary data.</text>
</comment>
<evidence type="ECO:0000313" key="1">
    <source>
        <dbReference type="EMBL" id="PPJ59943.1"/>
    </source>
</evidence>
<proteinExistence type="predicted"/>
<accession>A0A2S6CJR4</accession>
<name>A0A2S6CJR4_9PEZI</name>
<protein>
    <submittedName>
        <fullName evidence="1">Uncharacterized protein</fullName>
    </submittedName>
</protein>
<evidence type="ECO:0000313" key="2">
    <source>
        <dbReference type="Proteomes" id="UP000237631"/>
    </source>
</evidence>
<organism evidence="1 2">
    <name type="scientific">Cercospora berteroae</name>
    <dbReference type="NCBI Taxonomy" id="357750"/>
    <lineage>
        <taxon>Eukaryota</taxon>
        <taxon>Fungi</taxon>
        <taxon>Dikarya</taxon>
        <taxon>Ascomycota</taxon>
        <taxon>Pezizomycotina</taxon>
        <taxon>Dothideomycetes</taxon>
        <taxon>Dothideomycetidae</taxon>
        <taxon>Mycosphaerellales</taxon>
        <taxon>Mycosphaerellaceae</taxon>
        <taxon>Cercospora</taxon>
    </lineage>
</organism>
<dbReference type="AlphaFoldDB" id="A0A2S6CJR4"/>
<dbReference type="Proteomes" id="UP000237631">
    <property type="component" value="Unassembled WGS sequence"/>
</dbReference>
<keyword evidence="2" id="KW-1185">Reference proteome</keyword>
<dbReference type="EMBL" id="PNEN01000324">
    <property type="protein sequence ID" value="PPJ59943.1"/>
    <property type="molecule type" value="Genomic_DNA"/>
</dbReference>
<sequence>MLTTEGAFRRARNFHYVEQLVPAFQQRDGACTELQSLQSRLRRIDFNFFAADCRSALSLRPSGVPSLFAGLSQVPLAMNKLWALPAAERMKLIKKREDPREAQPKPHPELLVMLPSFKYLKRIEGFGIDNLNAPGLIKHICFDEWFLACDPDFQHPLIRAMMYRPLGEKSGYWASVNKHFAMSRPDLPWHIEMSTHGSAHLFSAYGSNDCLDFPMSWPMTTSKLWRQREGVQTELDINLRESVVAKVALPQLDMNDVYGEALPTESTSKHQVSRFEKHFRERTPSQMSHTAATAYWGLDEKVLNEYHKLRPRPIFTPPANTDSHKRRQAQLELADSDRLSKKRQHVLLLPREYNVECQATPFSLAANHSREPSRDLAHGMAQDSDSGNQKLITFGPDDVPPTPGEAPQRTTVPFSWNENVESFIIPKLPLSTVSALTRFESLPTMAMVAHLSAPLYHWSCALRPPHGVNIQ</sequence>